<proteinExistence type="predicted"/>
<evidence type="ECO:0008006" key="4">
    <source>
        <dbReference type="Google" id="ProtNLM"/>
    </source>
</evidence>
<sequence length="77" mass="7860">MKALLSKVRAFAREEDGVALTEYLILLGLLVGGVVVSVGLIGTELNTSWGSWATWFQGQTFDAPAAGGGAGDPPPAG</sequence>
<reference evidence="3" key="1">
    <citation type="submission" date="2015-07" db="EMBL/GenBank/DDBJ databases">
        <title>Whole genome sequence of an Ensifer adhaerens strain isolated from a cave pool in the Wind Cave National Park.</title>
        <authorList>
            <person name="Eng W.W.H."/>
            <person name="Gan H.M."/>
            <person name="Barton H.A."/>
            <person name="Savka M.A."/>
        </authorList>
    </citation>
    <scope>NUCLEOTIDE SEQUENCE [LARGE SCALE GENOMIC DNA]</scope>
    <source>
        <strain evidence="3">SD006</strain>
    </source>
</reference>
<protein>
    <recommendedName>
        <fullName evidence="4">Pilus assembly protein Flp/PilA</fullName>
    </recommendedName>
</protein>
<evidence type="ECO:0000313" key="3">
    <source>
        <dbReference type="Proteomes" id="UP000037425"/>
    </source>
</evidence>
<organism evidence="2 3">
    <name type="scientific">Ensifer adhaerens</name>
    <name type="common">Sinorhizobium morelense</name>
    <dbReference type="NCBI Taxonomy" id="106592"/>
    <lineage>
        <taxon>Bacteria</taxon>
        <taxon>Pseudomonadati</taxon>
        <taxon>Pseudomonadota</taxon>
        <taxon>Alphaproteobacteria</taxon>
        <taxon>Hyphomicrobiales</taxon>
        <taxon>Rhizobiaceae</taxon>
        <taxon>Sinorhizobium/Ensifer group</taxon>
        <taxon>Ensifer</taxon>
    </lineage>
</organism>
<evidence type="ECO:0000313" key="2">
    <source>
        <dbReference type="EMBL" id="KOF15542.1"/>
    </source>
</evidence>
<dbReference type="EMBL" id="LGAP01000018">
    <property type="protein sequence ID" value="KOF15542.1"/>
    <property type="molecule type" value="Genomic_DNA"/>
</dbReference>
<feature type="transmembrane region" description="Helical" evidence="1">
    <location>
        <begin position="20"/>
        <end position="42"/>
    </location>
</feature>
<dbReference type="RefSeq" id="WP_053251039.1">
    <property type="nucleotide sequence ID" value="NZ_LGAP01000018.1"/>
</dbReference>
<keyword evidence="1" id="KW-1133">Transmembrane helix</keyword>
<keyword evidence="1" id="KW-0812">Transmembrane</keyword>
<dbReference type="Proteomes" id="UP000037425">
    <property type="component" value="Unassembled WGS sequence"/>
</dbReference>
<accession>A0A0L8BLH7</accession>
<dbReference type="PATRIC" id="fig|106592.7.peg.2363"/>
<dbReference type="AlphaFoldDB" id="A0A0L8BLH7"/>
<name>A0A0L8BLH7_ENSAD</name>
<comment type="caution">
    <text evidence="2">The sequence shown here is derived from an EMBL/GenBank/DDBJ whole genome shotgun (WGS) entry which is preliminary data.</text>
</comment>
<gene>
    <name evidence="2" type="ORF">AC244_22490</name>
</gene>
<evidence type="ECO:0000256" key="1">
    <source>
        <dbReference type="SAM" id="Phobius"/>
    </source>
</evidence>
<keyword evidence="1" id="KW-0472">Membrane</keyword>